<sequence>MLLGNSFIVPDGVQPVRYLALAISSLFVQISAVKPYANAAAVLRCTLFTSCWKVLRWYDLIPPLPLVMVVCNWLMSVHLVHFCGRGPVCCLHLSWHVLRNFAGWYWHPVGVEALLRFMLWKLPLTRVNGPLMGIANTMLIEAIVGNAETGSWSLADAGGYSACFMLILQQLVSCGN</sequence>
<dbReference type="EMBL" id="BSYO01000015">
    <property type="protein sequence ID" value="GMH15422.1"/>
    <property type="molecule type" value="Genomic_DNA"/>
</dbReference>
<evidence type="ECO:0000313" key="2">
    <source>
        <dbReference type="Proteomes" id="UP001279734"/>
    </source>
</evidence>
<organism evidence="1 2">
    <name type="scientific">Nepenthes gracilis</name>
    <name type="common">Slender pitcher plant</name>
    <dbReference type="NCBI Taxonomy" id="150966"/>
    <lineage>
        <taxon>Eukaryota</taxon>
        <taxon>Viridiplantae</taxon>
        <taxon>Streptophyta</taxon>
        <taxon>Embryophyta</taxon>
        <taxon>Tracheophyta</taxon>
        <taxon>Spermatophyta</taxon>
        <taxon>Magnoliopsida</taxon>
        <taxon>eudicotyledons</taxon>
        <taxon>Gunneridae</taxon>
        <taxon>Pentapetalae</taxon>
        <taxon>Caryophyllales</taxon>
        <taxon>Nepenthaceae</taxon>
        <taxon>Nepenthes</taxon>
    </lineage>
</organism>
<name>A0AAD3SS36_NEPGR</name>
<evidence type="ECO:0000313" key="1">
    <source>
        <dbReference type="EMBL" id="GMH15422.1"/>
    </source>
</evidence>
<accession>A0AAD3SS36</accession>
<keyword evidence="2" id="KW-1185">Reference proteome</keyword>
<proteinExistence type="predicted"/>
<comment type="caution">
    <text evidence="1">The sequence shown here is derived from an EMBL/GenBank/DDBJ whole genome shotgun (WGS) entry which is preliminary data.</text>
</comment>
<reference evidence="1" key="1">
    <citation type="submission" date="2023-05" db="EMBL/GenBank/DDBJ databases">
        <title>Nepenthes gracilis genome sequencing.</title>
        <authorList>
            <person name="Fukushima K."/>
        </authorList>
    </citation>
    <scope>NUCLEOTIDE SEQUENCE</scope>
    <source>
        <strain evidence="1">SING2019-196</strain>
    </source>
</reference>
<gene>
    <name evidence="1" type="ORF">Nepgr_017263</name>
</gene>
<dbReference type="AlphaFoldDB" id="A0AAD3SS36"/>
<protein>
    <submittedName>
        <fullName evidence="1">Uncharacterized protein</fullName>
    </submittedName>
</protein>
<dbReference type="Proteomes" id="UP001279734">
    <property type="component" value="Unassembled WGS sequence"/>
</dbReference>